<organism evidence="3 4">
    <name type="scientific">Photobacterium marinum</name>
    <dbReference type="NCBI Taxonomy" id="1056511"/>
    <lineage>
        <taxon>Bacteria</taxon>
        <taxon>Pseudomonadati</taxon>
        <taxon>Pseudomonadota</taxon>
        <taxon>Gammaproteobacteria</taxon>
        <taxon>Vibrionales</taxon>
        <taxon>Vibrionaceae</taxon>
        <taxon>Photobacterium</taxon>
    </lineage>
</organism>
<dbReference type="PATRIC" id="fig|1056511.3.peg.2043"/>
<dbReference type="InterPro" id="IPR001647">
    <property type="entry name" value="HTH_TetR"/>
</dbReference>
<dbReference type="Pfam" id="PF00440">
    <property type="entry name" value="TetR_N"/>
    <property type="match status" value="1"/>
</dbReference>
<protein>
    <submittedName>
        <fullName evidence="3">Transcriptional regulator</fullName>
    </submittedName>
</protein>
<evidence type="ECO:0000313" key="3">
    <source>
        <dbReference type="EMBL" id="ELR65928.1"/>
    </source>
</evidence>
<evidence type="ECO:0000256" key="1">
    <source>
        <dbReference type="ARBA" id="ARBA00023125"/>
    </source>
</evidence>
<dbReference type="InterPro" id="IPR009057">
    <property type="entry name" value="Homeodomain-like_sf"/>
</dbReference>
<dbReference type="Gene3D" id="1.10.357.10">
    <property type="entry name" value="Tetracycline Repressor, domain 2"/>
    <property type="match status" value="1"/>
</dbReference>
<dbReference type="Proteomes" id="UP000011134">
    <property type="component" value="Unassembled WGS sequence"/>
</dbReference>
<dbReference type="EMBL" id="AMZO01000015">
    <property type="protein sequence ID" value="ELR65928.1"/>
    <property type="molecule type" value="Genomic_DNA"/>
</dbReference>
<dbReference type="GO" id="GO:0003677">
    <property type="term" value="F:DNA binding"/>
    <property type="evidence" value="ECO:0007669"/>
    <property type="project" value="UniProtKB-KW"/>
</dbReference>
<gene>
    <name evidence="3" type="ORF">C942_00554</name>
</gene>
<reference evidence="3 4" key="1">
    <citation type="submission" date="2012-12" db="EMBL/GenBank/DDBJ databases">
        <title>Genome Assembly of Photobacterium sp. AK15.</title>
        <authorList>
            <person name="Khatri I."/>
            <person name="Vaidya B."/>
            <person name="Srinivas T.N.R."/>
            <person name="Subramanian S."/>
            <person name="Pinnaka A."/>
        </authorList>
    </citation>
    <scope>NUCLEOTIDE SEQUENCE [LARGE SCALE GENOMIC DNA]</scope>
    <source>
        <strain evidence="3 4">AK15</strain>
    </source>
</reference>
<dbReference type="AlphaFoldDB" id="L8JCD0"/>
<keyword evidence="1" id="KW-0238">DNA-binding</keyword>
<proteinExistence type="predicted"/>
<evidence type="ECO:0000313" key="4">
    <source>
        <dbReference type="Proteomes" id="UP000011134"/>
    </source>
</evidence>
<keyword evidence="4" id="KW-1185">Reference proteome</keyword>
<evidence type="ECO:0000259" key="2">
    <source>
        <dbReference type="Pfam" id="PF00440"/>
    </source>
</evidence>
<accession>L8JCD0</accession>
<name>L8JCD0_9GAMM</name>
<comment type="caution">
    <text evidence="3">The sequence shown here is derived from an EMBL/GenBank/DDBJ whole genome shotgun (WGS) entry which is preliminary data.</text>
</comment>
<sequence>MNEGFENLTFGTIAKKVGITRSGINAHFKLKADLIAELKPMFLEIITRPLIFTSPDAFFTSWVYAIHHETEFVKAVKHIGPIISPLQGLSSIFDAIRGEQTDIERCIYMSLGYAIVHLSEDNCTACNRNDHQPENEALTEQMTEVA</sequence>
<dbReference type="SUPFAM" id="SSF46689">
    <property type="entry name" value="Homeodomain-like"/>
    <property type="match status" value="1"/>
</dbReference>
<feature type="domain" description="HTH tetR-type" evidence="2">
    <location>
        <begin position="3"/>
        <end position="38"/>
    </location>
</feature>